<protein>
    <submittedName>
        <fullName evidence="2">MBL fold metallo-hydrolase</fullName>
    </submittedName>
</protein>
<accession>A0A4Q9HG86</accession>
<gene>
    <name evidence="2" type="ORF">EYS08_02780</name>
</gene>
<comment type="caution">
    <text evidence="2">The sequence shown here is derived from an EMBL/GenBank/DDBJ whole genome shotgun (WGS) entry which is preliminary data.</text>
</comment>
<keyword evidence="2" id="KW-0378">Hydrolase</keyword>
<dbReference type="Pfam" id="PF00753">
    <property type="entry name" value="Lactamase_B"/>
    <property type="match status" value="1"/>
</dbReference>
<keyword evidence="3" id="KW-1185">Reference proteome</keyword>
<feature type="domain" description="Metallo-beta-lactamase" evidence="1">
    <location>
        <begin position="59"/>
        <end position="113"/>
    </location>
</feature>
<dbReference type="AlphaFoldDB" id="A0A4Q9HG86"/>
<dbReference type="Gene3D" id="3.60.15.10">
    <property type="entry name" value="Ribonuclease Z/Hydroxyacylglutathione hydrolase-like"/>
    <property type="match status" value="1"/>
</dbReference>
<evidence type="ECO:0000313" key="2">
    <source>
        <dbReference type="EMBL" id="TBO44252.1"/>
    </source>
</evidence>
<dbReference type="SUPFAM" id="SSF56281">
    <property type="entry name" value="Metallo-hydrolase/oxidoreductase"/>
    <property type="match status" value="1"/>
</dbReference>
<dbReference type="PANTHER" id="PTHR30619">
    <property type="entry name" value="DNA INTERNALIZATION/COMPETENCE PROTEIN COMEC/REC2"/>
    <property type="match status" value="1"/>
</dbReference>
<dbReference type="PANTHER" id="PTHR30619:SF1">
    <property type="entry name" value="RECOMBINATION PROTEIN 2"/>
    <property type="match status" value="1"/>
</dbReference>
<dbReference type="InterPro" id="IPR036866">
    <property type="entry name" value="RibonucZ/Hydroxyglut_hydro"/>
</dbReference>
<dbReference type="EMBL" id="SIXF01000002">
    <property type="protein sequence ID" value="TBO44252.1"/>
    <property type="molecule type" value="Genomic_DNA"/>
</dbReference>
<organism evidence="2 3">
    <name type="scientific">Pedobacter kyonggii</name>
    <dbReference type="NCBI Taxonomy" id="1926871"/>
    <lineage>
        <taxon>Bacteria</taxon>
        <taxon>Pseudomonadati</taxon>
        <taxon>Bacteroidota</taxon>
        <taxon>Sphingobacteriia</taxon>
        <taxon>Sphingobacteriales</taxon>
        <taxon>Sphingobacteriaceae</taxon>
        <taxon>Pedobacter</taxon>
    </lineage>
</organism>
<dbReference type="Proteomes" id="UP000291819">
    <property type="component" value="Unassembled WGS sequence"/>
</dbReference>
<dbReference type="InterPro" id="IPR001279">
    <property type="entry name" value="Metallo-B-lactamas"/>
</dbReference>
<name>A0A4Q9HG86_9SPHI</name>
<evidence type="ECO:0000259" key="1">
    <source>
        <dbReference type="Pfam" id="PF00753"/>
    </source>
</evidence>
<sequence length="386" mass="43409">MSSLSFYIYILFIHYAHLNKLKLSTCPITISETEVLVLKAHHGDAIIIKTFDASGIPFNIVVDGGTAKTYDEVLKKELASLPTIDVLVLTHIDSDHIAGLIKFLKNPFFKPEKIKQYWINSSNIKFLVSGNSISYNQAKTFEEFLITKGELKDKWSEDIYLGKCPTLPLGISVEILSPTADVLDKLYEKWPDLSEEYSKKLKDVFISTIAVSQITKGTLEDLASVDFSPEKTIMGDLFNSSSIAFVLKVPDLAILLLGDSHPELIRNSMVFNGYSTDNKLKVDFVKVSHHGSLNNTLNDVLDMIDCDKFIISTNGGSSDNKHPDRETIARIVHHPERKKSGYASLREIYLNYSLKQVENKAGTLVDKDDFLNGNWRLIENVNIFKL</sequence>
<proteinExistence type="predicted"/>
<dbReference type="OrthoDB" id="418728at2"/>
<reference evidence="2 3" key="1">
    <citation type="submission" date="2019-02" db="EMBL/GenBank/DDBJ databases">
        <title>Pedobacter kyonggii whole genome sequence analysis.</title>
        <authorList>
            <person name="Dahal R.H."/>
        </authorList>
    </citation>
    <scope>NUCLEOTIDE SEQUENCE [LARGE SCALE GENOMIC DNA]</scope>
    <source>
        <strain evidence="2 3">K-4-11-1</strain>
    </source>
</reference>
<evidence type="ECO:0000313" key="3">
    <source>
        <dbReference type="Proteomes" id="UP000291819"/>
    </source>
</evidence>
<dbReference type="GO" id="GO:0016787">
    <property type="term" value="F:hydrolase activity"/>
    <property type="evidence" value="ECO:0007669"/>
    <property type="project" value="UniProtKB-KW"/>
</dbReference>
<dbReference type="InterPro" id="IPR052159">
    <property type="entry name" value="Competence_DNA_uptake"/>
</dbReference>